<evidence type="ECO:0000313" key="1">
    <source>
        <dbReference type="EMBL" id="KAJ7382924.1"/>
    </source>
</evidence>
<dbReference type="EMBL" id="MU825910">
    <property type="protein sequence ID" value="KAJ7382924.1"/>
    <property type="molecule type" value="Genomic_DNA"/>
</dbReference>
<protein>
    <submittedName>
        <fullName evidence="1">Uncharacterized protein</fullName>
    </submittedName>
</protein>
<evidence type="ECO:0000313" key="2">
    <source>
        <dbReference type="Proteomes" id="UP001163046"/>
    </source>
</evidence>
<comment type="caution">
    <text evidence="1">The sequence shown here is derived from an EMBL/GenBank/DDBJ whole genome shotgun (WGS) entry which is preliminary data.</text>
</comment>
<gene>
    <name evidence="1" type="ORF">OS493_031699</name>
</gene>
<dbReference type="Proteomes" id="UP001163046">
    <property type="component" value="Unassembled WGS sequence"/>
</dbReference>
<accession>A0A9W9ZL30</accession>
<reference evidence="1" key="1">
    <citation type="submission" date="2023-01" db="EMBL/GenBank/DDBJ databases">
        <title>Genome assembly of the deep-sea coral Lophelia pertusa.</title>
        <authorList>
            <person name="Herrera S."/>
            <person name="Cordes E."/>
        </authorList>
    </citation>
    <scope>NUCLEOTIDE SEQUENCE</scope>
    <source>
        <strain evidence="1">USNM1676648</strain>
        <tissue evidence="1">Polyp</tissue>
    </source>
</reference>
<sequence length="68" mass="7845">MDAMHEQFDKLQFIESSVDGSTLIPTLAASVSNKFKERFQVVQRLKKRCRKVLAQLSFNKPDRMLSNS</sequence>
<dbReference type="AlphaFoldDB" id="A0A9W9ZL30"/>
<name>A0A9W9ZL30_9CNID</name>
<proteinExistence type="predicted"/>
<organism evidence="1 2">
    <name type="scientific">Desmophyllum pertusum</name>
    <dbReference type="NCBI Taxonomy" id="174260"/>
    <lineage>
        <taxon>Eukaryota</taxon>
        <taxon>Metazoa</taxon>
        <taxon>Cnidaria</taxon>
        <taxon>Anthozoa</taxon>
        <taxon>Hexacorallia</taxon>
        <taxon>Scleractinia</taxon>
        <taxon>Caryophylliina</taxon>
        <taxon>Caryophylliidae</taxon>
        <taxon>Desmophyllum</taxon>
    </lineage>
</organism>
<keyword evidence="2" id="KW-1185">Reference proteome</keyword>